<dbReference type="EC" id="2.7.7.52" evidence="1"/>
<feature type="signal peptide" evidence="3">
    <location>
        <begin position="1"/>
        <end position="18"/>
    </location>
</feature>
<dbReference type="GO" id="GO:0050265">
    <property type="term" value="F:RNA uridylyltransferase activity"/>
    <property type="evidence" value="ECO:0007669"/>
    <property type="project" value="UniProtKB-EC"/>
</dbReference>
<reference evidence="5" key="1">
    <citation type="journal article" date="2012" name="Proc. Natl. Acad. Sci. U.S.A.">
        <title>Antigenic diversity is generated by distinct evolutionary mechanisms in African trypanosome species.</title>
        <authorList>
            <person name="Jackson A.P."/>
            <person name="Berry A."/>
            <person name="Aslett M."/>
            <person name="Allison H.C."/>
            <person name="Burton P."/>
            <person name="Vavrova-Anderson J."/>
            <person name="Brown R."/>
            <person name="Browne H."/>
            <person name="Corton N."/>
            <person name="Hauser H."/>
            <person name="Gamble J."/>
            <person name="Gilderthorp R."/>
            <person name="Marcello L."/>
            <person name="McQuillan J."/>
            <person name="Otto T.D."/>
            <person name="Quail M.A."/>
            <person name="Sanders M.J."/>
            <person name="van Tonder A."/>
            <person name="Ginger M.L."/>
            <person name="Field M.C."/>
            <person name="Barry J.D."/>
            <person name="Hertz-Fowler C."/>
            <person name="Berriman M."/>
        </authorList>
    </citation>
    <scope>NUCLEOTIDE SEQUENCE</scope>
    <source>
        <strain evidence="5">Y486</strain>
    </source>
</reference>
<gene>
    <name evidence="5" type="ORF">TVY486_1000070</name>
</gene>
<proteinExistence type="predicted"/>
<dbReference type="Gene3D" id="1.10.1410.10">
    <property type="match status" value="1"/>
</dbReference>
<dbReference type="InterPro" id="IPR054708">
    <property type="entry name" value="MTPAP-like_central"/>
</dbReference>
<dbReference type="SUPFAM" id="SSF81301">
    <property type="entry name" value="Nucleotidyltransferase"/>
    <property type="match status" value="1"/>
</dbReference>
<dbReference type="AlphaFoldDB" id="G0U507"/>
<dbReference type="EMBL" id="HE573026">
    <property type="protein sequence ID" value="CCC50953.1"/>
    <property type="molecule type" value="Genomic_DNA"/>
</dbReference>
<dbReference type="Pfam" id="PF22600">
    <property type="entry name" value="MTPAP-like_central"/>
    <property type="match status" value="1"/>
</dbReference>
<dbReference type="InterPro" id="IPR043519">
    <property type="entry name" value="NT_sf"/>
</dbReference>
<protein>
    <recommendedName>
        <fullName evidence="1">RNA uridylyltransferase</fullName>
        <ecNumber evidence="1">2.7.7.52</ecNumber>
    </recommendedName>
</protein>
<keyword evidence="3" id="KW-0732">Signal</keyword>
<feature type="domain" description="Poly(A) RNA polymerase mitochondrial-like central palm" evidence="4">
    <location>
        <begin position="48"/>
        <end position="170"/>
    </location>
</feature>
<evidence type="ECO:0000259" key="4">
    <source>
        <dbReference type="Pfam" id="PF22600"/>
    </source>
</evidence>
<dbReference type="SUPFAM" id="SSF81631">
    <property type="entry name" value="PAP/OAS1 substrate-binding domain"/>
    <property type="match status" value="1"/>
</dbReference>
<evidence type="ECO:0000313" key="5">
    <source>
        <dbReference type="EMBL" id="CCC50953.1"/>
    </source>
</evidence>
<evidence type="ECO:0000256" key="1">
    <source>
        <dbReference type="ARBA" id="ARBA00012472"/>
    </source>
</evidence>
<name>G0U507_TRYVY</name>
<sequence length="365" mass="41782">MTLLFRLASLLLSRKEHARFVQNGTWLEGALECFSTKEFPDLPSISRRPTVLMYGSSIAGTAFRGGDADYAVVFPFSLSSSDSLCKMCPRTHPSFCEVKRDQHRIFLLSILDHIRKTDNSGLLGCELICSARVPVVRIARQLRETSEVINFDVSLSLDGLRNSLLLRLYMELDPRLRAGVLCAKSWGRSQNILNARRGWISPYALTVMYIYFMQVSKRTNSIIDEDTVNDILCDTARVAAGDVGVVHPRCYNILPLRAVNLKDVLNDVRDFFIFFGGSGQFDFDKDVVDIRTRNKIVSKEQWLGEVQHLDSQSRWERLGYEAIMFRDPYEDHNLGRSVDFFRAENIRETFRLASIKDIEDAIFRQ</sequence>
<comment type="catalytic activity">
    <reaction evidence="2">
        <text>RNA(n) + UTP = RNA(n)-3'-uridine ribonucleotide + diphosphate</text>
        <dbReference type="Rhea" id="RHEA:14785"/>
        <dbReference type="Rhea" id="RHEA-COMP:14527"/>
        <dbReference type="Rhea" id="RHEA-COMP:17348"/>
        <dbReference type="ChEBI" id="CHEBI:33019"/>
        <dbReference type="ChEBI" id="CHEBI:46398"/>
        <dbReference type="ChEBI" id="CHEBI:140395"/>
        <dbReference type="ChEBI" id="CHEBI:173116"/>
        <dbReference type="EC" id="2.7.7.52"/>
    </reaction>
</comment>
<dbReference type="VEuPathDB" id="TriTrypDB:TvY486_1000070"/>
<dbReference type="PANTHER" id="PTHR12271">
    <property type="entry name" value="POLY A POLYMERASE CID PAP -RELATED"/>
    <property type="match status" value="1"/>
</dbReference>
<accession>G0U507</accession>
<evidence type="ECO:0000256" key="3">
    <source>
        <dbReference type="SAM" id="SignalP"/>
    </source>
</evidence>
<organism evidence="5">
    <name type="scientific">Trypanosoma vivax (strain Y486)</name>
    <dbReference type="NCBI Taxonomy" id="1055687"/>
    <lineage>
        <taxon>Eukaryota</taxon>
        <taxon>Discoba</taxon>
        <taxon>Euglenozoa</taxon>
        <taxon>Kinetoplastea</taxon>
        <taxon>Metakinetoplastina</taxon>
        <taxon>Trypanosomatida</taxon>
        <taxon>Trypanosomatidae</taxon>
        <taxon>Trypanosoma</taxon>
        <taxon>Duttonella</taxon>
    </lineage>
</organism>
<feature type="chain" id="PRO_5003409871" description="RNA uridylyltransferase" evidence="3">
    <location>
        <begin position="19"/>
        <end position="365"/>
    </location>
</feature>
<evidence type="ECO:0000256" key="2">
    <source>
        <dbReference type="ARBA" id="ARBA00049105"/>
    </source>
</evidence>
<dbReference type="GO" id="GO:0005739">
    <property type="term" value="C:mitochondrion"/>
    <property type="evidence" value="ECO:0007669"/>
    <property type="project" value="UniProtKB-ARBA"/>
</dbReference>
<dbReference type="GO" id="GO:0031123">
    <property type="term" value="P:RNA 3'-end processing"/>
    <property type="evidence" value="ECO:0007669"/>
    <property type="project" value="TreeGrafter"/>
</dbReference>
<dbReference type="PANTHER" id="PTHR12271:SF40">
    <property type="entry name" value="POLY(A) RNA POLYMERASE GLD2"/>
    <property type="match status" value="1"/>
</dbReference>